<comment type="caution">
    <text evidence="4">The sequence shown here is derived from an EMBL/GenBank/DDBJ whole genome shotgun (WGS) entry which is preliminary data.</text>
</comment>
<name>A0A9P3HHC0_9FUNG</name>
<dbReference type="Gene3D" id="3.40.50.720">
    <property type="entry name" value="NAD(P)-binding Rossmann-like Domain"/>
    <property type="match status" value="1"/>
</dbReference>
<dbReference type="InterPro" id="IPR013149">
    <property type="entry name" value="ADH-like_C"/>
</dbReference>
<keyword evidence="5" id="KW-1185">Reference proteome</keyword>
<evidence type="ECO:0000259" key="3">
    <source>
        <dbReference type="Pfam" id="PF08240"/>
    </source>
</evidence>
<dbReference type="EMBL" id="BQFW01000012">
    <property type="protein sequence ID" value="GJJ76443.1"/>
    <property type="molecule type" value="Genomic_DNA"/>
</dbReference>
<dbReference type="GO" id="GO:0016491">
    <property type="term" value="F:oxidoreductase activity"/>
    <property type="evidence" value="ECO:0007669"/>
    <property type="project" value="UniProtKB-KW"/>
</dbReference>
<dbReference type="AlphaFoldDB" id="A0A9P3HHC0"/>
<dbReference type="SUPFAM" id="SSF50129">
    <property type="entry name" value="GroES-like"/>
    <property type="match status" value="1"/>
</dbReference>
<dbReference type="PANTHER" id="PTHR43401">
    <property type="entry name" value="L-THREONINE 3-DEHYDROGENASE"/>
    <property type="match status" value="1"/>
</dbReference>
<keyword evidence="1" id="KW-0560">Oxidoreductase</keyword>
<reference evidence="4" key="1">
    <citation type="submission" date="2021-11" db="EMBL/GenBank/DDBJ databases">
        <authorList>
            <person name="Herlambang A."/>
            <person name="Guo Y."/>
            <person name="Takashima Y."/>
            <person name="Nishizawa T."/>
        </authorList>
    </citation>
    <scope>NUCLEOTIDE SEQUENCE</scope>
    <source>
        <strain evidence="4">E1425</strain>
    </source>
</reference>
<dbReference type="Gene3D" id="3.90.180.10">
    <property type="entry name" value="Medium-chain alcohol dehydrogenases, catalytic domain"/>
    <property type="match status" value="1"/>
</dbReference>
<proteinExistence type="predicted"/>
<protein>
    <recommendedName>
        <fullName evidence="6">Alcohol dehydrogenase</fullName>
    </recommendedName>
</protein>
<evidence type="ECO:0000256" key="1">
    <source>
        <dbReference type="ARBA" id="ARBA00023002"/>
    </source>
</evidence>
<sequence>MTATTAKAAISQAPKQNPPFVTLSEIPIREPTAGEAVIDILATHIRSYASEILDGTRVFPKIFPSVPGTGAVGRIRSIGPGSTVLRPGQLVIFDPTIRARDDAVAPAAIISGLLAPGPAGESLQSVWLNGSWAEKMVAPVENLIPVPPSVEAKVGISALSNIAGYAIVYGGLRDSGLRAGHTIAITGSTGPFGGSAVAIALAMGARRVIASGRNLQVLESYVAKFGPRVYPVVATGDEAKDTANFQKAVGEGFHLDVTFDMLPETAPFSTARAAISALKFGGTAILMGGEHDSVELPYRQMTGKNLTVKGVFMNPLVANVEILGMIDAGLLDPTLLTCKEFKLEQVEEAVQWAKTHAGPFDMTVLKP</sequence>
<evidence type="ECO:0000313" key="4">
    <source>
        <dbReference type="EMBL" id="GJJ76443.1"/>
    </source>
</evidence>
<dbReference type="InterPro" id="IPR011032">
    <property type="entry name" value="GroES-like_sf"/>
</dbReference>
<dbReference type="Proteomes" id="UP000827284">
    <property type="component" value="Unassembled WGS sequence"/>
</dbReference>
<accession>A0A9P3HHC0</accession>
<feature type="domain" description="Alcohol dehydrogenase-like N-terminal" evidence="3">
    <location>
        <begin position="33"/>
        <end position="147"/>
    </location>
</feature>
<gene>
    <name evidence="4" type="ORF">EMPS_08802</name>
</gene>
<dbReference type="InterPro" id="IPR036291">
    <property type="entry name" value="NAD(P)-bd_dom_sf"/>
</dbReference>
<dbReference type="OrthoDB" id="203908at2759"/>
<dbReference type="Pfam" id="PF08240">
    <property type="entry name" value="ADH_N"/>
    <property type="match status" value="1"/>
</dbReference>
<evidence type="ECO:0008006" key="6">
    <source>
        <dbReference type="Google" id="ProtNLM"/>
    </source>
</evidence>
<reference evidence="4" key="2">
    <citation type="journal article" date="2022" name="Microbiol. Resour. Announc.">
        <title>Whole-Genome Sequence of Entomortierella parvispora E1425, a Mucoromycotan Fungus Associated with Burkholderiaceae-Related Endosymbiotic Bacteria.</title>
        <authorList>
            <person name="Herlambang A."/>
            <person name="Guo Y."/>
            <person name="Takashima Y."/>
            <person name="Narisawa K."/>
            <person name="Ohta H."/>
            <person name="Nishizawa T."/>
        </authorList>
    </citation>
    <scope>NUCLEOTIDE SEQUENCE</scope>
    <source>
        <strain evidence="4">E1425</strain>
    </source>
</reference>
<dbReference type="PANTHER" id="PTHR43401:SF2">
    <property type="entry name" value="L-THREONINE 3-DEHYDROGENASE"/>
    <property type="match status" value="1"/>
</dbReference>
<organism evidence="4 5">
    <name type="scientific">Entomortierella parvispora</name>
    <dbReference type="NCBI Taxonomy" id="205924"/>
    <lineage>
        <taxon>Eukaryota</taxon>
        <taxon>Fungi</taxon>
        <taxon>Fungi incertae sedis</taxon>
        <taxon>Mucoromycota</taxon>
        <taxon>Mortierellomycotina</taxon>
        <taxon>Mortierellomycetes</taxon>
        <taxon>Mortierellales</taxon>
        <taxon>Mortierellaceae</taxon>
        <taxon>Entomortierella</taxon>
    </lineage>
</organism>
<dbReference type="InterPro" id="IPR050129">
    <property type="entry name" value="Zn_alcohol_dh"/>
</dbReference>
<dbReference type="SUPFAM" id="SSF51735">
    <property type="entry name" value="NAD(P)-binding Rossmann-fold domains"/>
    <property type="match status" value="1"/>
</dbReference>
<evidence type="ECO:0000259" key="2">
    <source>
        <dbReference type="Pfam" id="PF00107"/>
    </source>
</evidence>
<evidence type="ECO:0000313" key="5">
    <source>
        <dbReference type="Proteomes" id="UP000827284"/>
    </source>
</evidence>
<dbReference type="Pfam" id="PF00107">
    <property type="entry name" value="ADH_zinc_N"/>
    <property type="match status" value="1"/>
</dbReference>
<feature type="domain" description="Alcohol dehydrogenase-like C-terminal" evidence="2">
    <location>
        <begin position="193"/>
        <end position="314"/>
    </location>
</feature>
<dbReference type="InterPro" id="IPR013154">
    <property type="entry name" value="ADH-like_N"/>
</dbReference>